<keyword evidence="3" id="KW-1185">Reference proteome</keyword>
<dbReference type="EMBL" id="KV417688">
    <property type="protein sequence ID" value="KZP10020.1"/>
    <property type="molecule type" value="Genomic_DNA"/>
</dbReference>
<reference evidence="2 3" key="1">
    <citation type="journal article" date="2016" name="Mol. Biol. Evol.">
        <title>Comparative Genomics of Early-Diverging Mushroom-Forming Fungi Provides Insights into the Origins of Lignocellulose Decay Capabilities.</title>
        <authorList>
            <person name="Nagy L.G."/>
            <person name="Riley R."/>
            <person name="Tritt A."/>
            <person name="Adam C."/>
            <person name="Daum C."/>
            <person name="Floudas D."/>
            <person name="Sun H."/>
            <person name="Yadav J.S."/>
            <person name="Pangilinan J."/>
            <person name="Larsson K.H."/>
            <person name="Matsuura K."/>
            <person name="Barry K."/>
            <person name="Labutti K."/>
            <person name="Kuo R."/>
            <person name="Ohm R.A."/>
            <person name="Bhattacharya S.S."/>
            <person name="Shirouzu T."/>
            <person name="Yoshinaga Y."/>
            <person name="Martin F.M."/>
            <person name="Grigoriev I.V."/>
            <person name="Hibbett D.S."/>
        </authorList>
    </citation>
    <scope>NUCLEOTIDE SEQUENCE [LARGE SCALE GENOMIC DNA]</scope>
    <source>
        <strain evidence="2 3">CBS 109695</strain>
    </source>
</reference>
<dbReference type="AlphaFoldDB" id="A0A165YXG3"/>
<proteinExistence type="predicted"/>
<dbReference type="Proteomes" id="UP000076532">
    <property type="component" value="Unassembled WGS sequence"/>
</dbReference>
<protein>
    <submittedName>
        <fullName evidence="2">Uncharacterized protein</fullName>
    </submittedName>
</protein>
<name>A0A165YXG3_9AGAM</name>
<evidence type="ECO:0000256" key="1">
    <source>
        <dbReference type="SAM" id="MobiDB-lite"/>
    </source>
</evidence>
<evidence type="ECO:0000313" key="3">
    <source>
        <dbReference type="Proteomes" id="UP000076532"/>
    </source>
</evidence>
<sequence>MLAYPISRLESIISVQRVLLRNHSLQPMRPPFHQPAPSSENHQLRDLRIPMPTSAAPIAPSTDGPPLPTIQGHDLVFKGNMASSARARLRWHR</sequence>
<gene>
    <name evidence="2" type="ORF">FIBSPDRAFT_873048</name>
</gene>
<evidence type="ECO:0000313" key="2">
    <source>
        <dbReference type="EMBL" id="KZP10020.1"/>
    </source>
</evidence>
<feature type="region of interest" description="Disordered" evidence="1">
    <location>
        <begin position="26"/>
        <end position="73"/>
    </location>
</feature>
<accession>A0A165YXG3</accession>
<organism evidence="2 3">
    <name type="scientific">Athelia psychrophila</name>
    <dbReference type="NCBI Taxonomy" id="1759441"/>
    <lineage>
        <taxon>Eukaryota</taxon>
        <taxon>Fungi</taxon>
        <taxon>Dikarya</taxon>
        <taxon>Basidiomycota</taxon>
        <taxon>Agaricomycotina</taxon>
        <taxon>Agaricomycetes</taxon>
        <taxon>Agaricomycetidae</taxon>
        <taxon>Atheliales</taxon>
        <taxon>Atheliaceae</taxon>
        <taxon>Athelia</taxon>
    </lineage>
</organism>